<evidence type="ECO:0000256" key="5">
    <source>
        <dbReference type="SAM" id="SignalP"/>
    </source>
</evidence>
<evidence type="ECO:0000256" key="2">
    <source>
        <dbReference type="ARBA" id="ARBA00005695"/>
    </source>
</evidence>
<dbReference type="AlphaFoldDB" id="A0A371PCD9"/>
<evidence type="ECO:0000256" key="4">
    <source>
        <dbReference type="ARBA" id="ARBA00022729"/>
    </source>
</evidence>
<dbReference type="Pfam" id="PF00496">
    <property type="entry name" value="SBP_bac_5"/>
    <property type="match status" value="1"/>
</dbReference>
<dbReference type="RefSeq" id="WP_119703731.1">
    <property type="nucleotide sequence ID" value="NZ_JBHSOI010000001.1"/>
</dbReference>
<dbReference type="SUPFAM" id="SSF53850">
    <property type="entry name" value="Periplasmic binding protein-like II"/>
    <property type="match status" value="1"/>
</dbReference>
<sequence length="529" mass="54953">MKRRAALAALITLPLTLAACSSSDSGGKGGDVVKDGSFSMAVDSDPGNLNPLVTNLVNAQIVGLLAYDSLIYDDPKTSKPSPYLATSWTESPTKVTYTLRDGITCSDGSPFTAQTAADNLNWIIDPKNGSPRLESVVPADAKVSAKGNVLTVETTKPRPFMLADLGSQQMACEGALKDPKSVSAKSDGTGPFVIDRVVAGDSITLTRRDNYTWGPNGSTTATAGIPKTVVVKIVPSPSTRANLLRSGELNAGVVSGSDEDRLKGLKSVPSPTLSGMIIYNHLKGLPTAEVDVRKALTEAIDLDTLTKVLTGGKGERATSLVSGAGRRCTYDTVSKTLPENDASAAAASLEAAGYAKGASGKYAKDGKALTITLLYDNSTDTRSAAAEYVAKQWEQLGMDVKLVGGDENFVLGRSFAAKDPSGWTATLGLILQSGTPAIFPQYLAGPATPTGTNFASIANEAYEQAVADAADKTGTEACAAWAKAEETLFTSADLIPVSVTPFKLYFNGATSAVRPVDGAIPGTAIRVLK</sequence>
<dbReference type="InterPro" id="IPR030678">
    <property type="entry name" value="Peptide/Ni-bd"/>
</dbReference>
<comment type="caution">
    <text evidence="7">The sequence shown here is derived from an EMBL/GenBank/DDBJ whole genome shotgun (WGS) entry which is preliminary data.</text>
</comment>
<dbReference type="Gene3D" id="3.10.105.10">
    <property type="entry name" value="Dipeptide-binding Protein, Domain 3"/>
    <property type="match status" value="1"/>
</dbReference>
<evidence type="ECO:0000313" key="7">
    <source>
        <dbReference type="EMBL" id="REK73621.1"/>
    </source>
</evidence>
<feature type="domain" description="Solute-binding protein family 5" evidence="6">
    <location>
        <begin position="79"/>
        <end position="408"/>
    </location>
</feature>
<dbReference type="InterPro" id="IPR000914">
    <property type="entry name" value="SBP_5_dom"/>
</dbReference>
<dbReference type="PIRSF" id="PIRSF002741">
    <property type="entry name" value="MppA"/>
    <property type="match status" value="1"/>
</dbReference>
<comment type="similarity">
    <text evidence="2">Belongs to the bacterial solute-binding protein 5 family.</text>
</comment>
<feature type="signal peptide" evidence="5">
    <location>
        <begin position="1"/>
        <end position="18"/>
    </location>
</feature>
<dbReference type="Proteomes" id="UP000265581">
    <property type="component" value="Unassembled WGS sequence"/>
</dbReference>
<dbReference type="GO" id="GO:0043190">
    <property type="term" value="C:ATP-binding cassette (ABC) transporter complex"/>
    <property type="evidence" value="ECO:0007669"/>
    <property type="project" value="InterPro"/>
</dbReference>
<dbReference type="PROSITE" id="PS51257">
    <property type="entry name" value="PROKAR_LIPOPROTEIN"/>
    <property type="match status" value="1"/>
</dbReference>
<protein>
    <submittedName>
        <fullName evidence="7">ABC transporter substrate-binding protein</fullName>
    </submittedName>
</protein>
<proteinExistence type="inferred from homology"/>
<dbReference type="GO" id="GO:0042597">
    <property type="term" value="C:periplasmic space"/>
    <property type="evidence" value="ECO:0007669"/>
    <property type="project" value="UniProtKB-ARBA"/>
</dbReference>
<accession>A0A371PCD9</accession>
<dbReference type="GO" id="GO:1904680">
    <property type="term" value="F:peptide transmembrane transporter activity"/>
    <property type="evidence" value="ECO:0007669"/>
    <property type="project" value="TreeGrafter"/>
</dbReference>
<dbReference type="OrthoDB" id="9796817at2"/>
<comment type="subcellular location">
    <subcellularLocation>
        <location evidence="1">Cell envelope</location>
    </subcellularLocation>
</comment>
<organism evidence="7 8">
    <name type="scientific">Aeromicrobium endophyticum</name>
    <dbReference type="NCBI Taxonomy" id="2292704"/>
    <lineage>
        <taxon>Bacteria</taxon>
        <taxon>Bacillati</taxon>
        <taxon>Actinomycetota</taxon>
        <taxon>Actinomycetes</taxon>
        <taxon>Propionibacteriales</taxon>
        <taxon>Nocardioidaceae</taxon>
        <taxon>Aeromicrobium</taxon>
    </lineage>
</organism>
<evidence type="ECO:0000256" key="1">
    <source>
        <dbReference type="ARBA" id="ARBA00004196"/>
    </source>
</evidence>
<dbReference type="PANTHER" id="PTHR30290">
    <property type="entry name" value="PERIPLASMIC BINDING COMPONENT OF ABC TRANSPORTER"/>
    <property type="match status" value="1"/>
</dbReference>
<evidence type="ECO:0000313" key="8">
    <source>
        <dbReference type="Proteomes" id="UP000265581"/>
    </source>
</evidence>
<dbReference type="Gene3D" id="3.40.190.10">
    <property type="entry name" value="Periplasmic binding protein-like II"/>
    <property type="match status" value="1"/>
</dbReference>
<evidence type="ECO:0000259" key="6">
    <source>
        <dbReference type="Pfam" id="PF00496"/>
    </source>
</evidence>
<evidence type="ECO:0000256" key="3">
    <source>
        <dbReference type="ARBA" id="ARBA00022448"/>
    </source>
</evidence>
<name>A0A371PCD9_9ACTN</name>
<keyword evidence="8" id="KW-1185">Reference proteome</keyword>
<dbReference type="EMBL" id="QUBR01000001">
    <property type="protein sequence ID" value="REK73621.1"/>
    <property type="molecule type" value="Genomic_DNA"/>
</dbReference>
<keyword evidence="4 5" id="KW-0732">Signal</keyword>
<dbReference type="PANTHER" id="PTHR30290:SF10">
    <property type="entry name" value="PERIPLASMIC OLIGOPEPTIDE-BINDING PROTEIN-RELATED"/>
    <property type="match status" value="1"/>
</dbReference>
<keyword evidence="3" id="KW-0813">Transport</keyword>
<feature type="chain" id="PRO_5039122893" evidence="5">
    <location>
        <begin position="19"/>
        <end position="529"/>
    </location>
</feature>
<dbReference type="InterPro" id="IPR039424">
    <property type="entry name" value="SBP_5"/>
</dbReference>
<dbReference type="GO" id="GO:0030313">
    <property type="term" value="C:cell envelope"/>
    <property type="evidence" value="ECO:0007669"/>
    <property type="project" value="UniProtKB-SubCell"/>
</dbReference>
<dbReference type="GO" id="GO:0015833">
    <property type="term" value="P:peptide transport"/>
    <property type="evidence" value="ECO:0007669"/>
    <property type="project" value="TreeGrafter"/>
</dbReference>
<dbReference type="CDD" id="cd00995">
    <property type="entry name" value="PBP2_NikA_DppA_OppA_like"/>
    <property type="match status" value="1"/>
</dbReference>
<reference evidence="7 8" key="1">
    <citation type="submission" date="2018-08" db="EMBL/GenBank/DDBJ databases">
        <title>Aeromicrobium sp. M2KJ-4, whole genome shotgun sequence.</title>
        <authorList>
            <person name="Tuo L."/>
        </authorList>
    </citation>
    <scope>NUCLEOTIDE SEQUENCE [LARGE SCALE GENOMIC DNA]</scope>
    <source>
        <strain evidence="7 8">M2KJ-4</strain>
    </source>
</reference>
<gene>
    <name evidence="7" type="ORF">DX116_08830</name>
</gene>